<reference evidence="2" key="1">
    <citation type="journal article" date="2019" name="Int. J. Syst. Evol. Microbiol.">
        <title>The Global Catalogue of Microorganisms (GCM) 10K type strain sequencing project: providing services to taxonomists for standard genome sequencing and annotation.</title>
        <authorList>
            <consortium name="The Broad Institute Genomics Platform"/>
            <consortium name="The Broad Institute Genome Sequencing Center for Infectious Disease"/>
            <person name="Wu L."/>
            <person name="Ma J."/>
        </authorList>
    </citation>
    <scope>NUCLEOTIDE SEQUENCE [LARGE SCALE GENOMIC DNA]</scope>
    <source>
        <strain evidence="2">CECT 8551</strain>
    </source>
</reference>
<dbReference type="RefSeq" id="WP_241297533.1">
    <property type="nucleotide sequence ID" value="NZ_JAKZGR010000023.1"/>
</dbReference>
<organism evidence="1 2">
    <name type="scientific">Belliella kenyensis</name>
    <dbReference type="NCBI Taxonomy" id="1472724"/>
    <lineage>
        <taxon>Bacteria</taxon>
        <taxon>Pseudomonadati</taxon>
        <taxon>Bacteroidota</taxon>
        <taxon>Cytophagia</taxon>
        <taxon>Cytophagales</taxon>
        <taxon>Cyclobacteriaceae</taxon>
        <taxon>Belliella</taxon>
    </lineage>
</organism>
<comment type="caution">
    <text evidence="1">The sequence shown here is derived from an EMBL/GenBank/DDBJ whole genome shotgun (WGS) entry which is preliminary data.</text>
</comment>
<proteinExistence type="predicted"/>
<accession>A0ABV8EKV3</accession>
<sequence length="107" mass="12391">MNKINYLILDKDKSRVKKIKHALSSKRFNCLGVNASGLRLENKLEELNGEPDVFFIGDIKNFNAIVRVIEENFSNKGIVRVYDQYEPNMIMDGIGLRRNHFSYILIS</sequence>
<gene>
    <name evidence="1" type="ORF">ACFOUP_11155</name>
</gene>
<evidence type="ECO:0000313" key="2">
    <source>
        <dbReference type="Proteomes" id="UP001595766"/>
    </source>
</evidence>
<keyword evidence="2" id="KW-1185">Reference proteome</keyword>
<protein>
    <submittedName>
        <fullName evidence="1">Uncharacterized protein</fullName>
    </submittedName>
</protein>
<evidence type="ECO:0000313" key="1">
    <source>
        <dbReference type="EMBL" id="MFC3976933.1"/>
    </source>
</evidence>
<dbReference type="EMBL" id="JBHSAV010000052">
    <property type="protein sequence ID" value="MFC3976933.1"/>
    <property type="molecule type" value="Genomic_DNA"/>
</dbReference>
<name>A0ABV8EKV3_9BACT</name>
<dbReference type="Proteomes" id="UP001595766">
    <property type="component" value="Unassembled WGS sequence"/>
</dbReference>